<evidence type="ECO:0000259" key="2">
    <source>
        <dbReference type="Pfam" id="PF02347"/>
    </source>
</evidence>
<dbReference type="NCBIfam" id="NF001696">
    <property type="entry name" value="PRK00451.1"/>
    <property type="match status" value="1"/>
</dbReference>
<keyword evidence="4" id="KW-1185">Reference proteome</keyword>
<evidence type="ECO:0000313" key="3">
    <source>
        <dbReference type="EMBL" id="RXZ51175.1"/>
    </source>
</evidence>
<protein>
    <submittedName>
        <fullName evidence="3">Aminomethyl-transferring glycine dehydrogenase subunit GcvPA</fullName>
        <ecNumber evidence="3">1.4.4.2</ecNumber>
    </submittedName>
</protein>
<dbReference type="InterPro" id="IPR015424">
    <property type="entry name" value="PyrdxlP-dep_Trfase"/>
</dbReference>
<dbReference type="EMBL" id="SDPO01000001">
    <property type="protein sequence ID" value="RXZ51175.1"/>
    <property type="molecule type" value="Genomic_DNA"/>
</dbReference>
<dbReference type="GO" id="GO:0009116">
    <property type="term" value="P:nucleoside metabolic process"/>
    <property type="evidence" value="ECO:0007669"/>
    <property type="project" value="InterPro"/>
</dbReference>
<proteinExistence type="predicted"/>
<dbReference type="InterPro" id="IPR015421">
    <property type="entry name" value="PyrdxlP-dep_Trfase_major"/>
</dbReference>
<name>A0A4Q2JS86_9MICO</name>
<dbReference type="SUPFAM" id="SSF53383">
    <property type="entry name" value="PLP-dependent transferases"/>
    <property type="match status" value="1"/>
</dbReference>
<evidence type="ECO:0000313" key="4">
    <source>
        <dbReference type="Proteomes" id="UP000292935"/>
    </source>
</evidence>
<sequence>MNQPFTHPYLPNTAPDVKQAMLDATGAASVAEFYADVPDELRLSRPLDLPAPFPAEQDLARHVRGLLAKNRSTEDRLSFLGHGTYQHYVPAVVDEVINRSEFLTAYAGEPYEDHGRFQALFQYQSLMAELLAMDVVNVPTYDGYQATATGLAMAGRITGRRRVLVASDVLPAKYSKVADFVRVHLDLEHVPTVNGTADAAAIAARLGADVAAVWFETPSATGAVETALRAISDLAHEAGAIVVVGTDPIGYGVLTPPAEQGADIVTGDIQSLGLHQWYGGAHGGFIAVADDPTFIMEMPSRLFGLATTDVPGEVGFGDVAYERTSFAQREEGKEWVGTAAALWGIAAGVYLALMGPQGMADLGELLLARPRYAQQRLAAIPGVVLADGALHLREFTVNVAGAGLTAEGVVEALRREGIEPGVVVGEHTLLVCVTELTSQADIDRLAASLAGLATAADASTTPVTTATILEEQNALVSDAVLPLAPELTQEQNA</sequence>
<evidence type="ECO:0000256" key="1">
    <source>
        <dbReference type="ARBA" id="ARBA00023002"/>
    </source>
</evidence>
<dbReference type="GO" id="GO:0004375">
    <property type="term" value="F:glycine dehydrogenase (decarboxylating) activity"/>
    <property type="evidence" value="ECO:0007669"/>
    <property type="project" value="UniProtKB-EC"/>
</dbReference>
<dbReference type="EC" id="1.4.4.2" evidence="3"/>
<dbReference type="Gene3D" id="3.40.640.10">
    <property type="entry name" value="Type I PLP-dependent aspartate aminotransferase-like (Major domain)"/>
    <property type="match status" value="1"/>
</dbReference>
<dbReference type="RefSeq" id="WP_129230762.1">
    <property type="nucleotide sequence ID" value="NZ_SDPO01000001.1"/>
</dbReference>
<dbReference type="AlphaFoldDB" id="A0A4Q2JS86"/>
<dbReference type="Proteomes" id="UP000292935">
    <property type="component" value="Unassembled WGS sequence"/>
</dbReference>
<gene>
    <name evidence="3" type="ORF">ESP57_05200</name>
</gene>
<dbReference type="PANTHER" id="PTHR42806">
    <property type="entry name" value="GLYCINE CLEAVAGE SYSTEM P-PROTEIN"/>
    <property type="match status" value="1"/>
</dbReference>
<comment type="caution">
    <text evidence="3">The sequence shown here is derived from an EMBL/GenBank/DDBJ whole genome shotgun (WGS) entry which is preliminary data.</text>
</comment>
<organism evidence="3 4">
    <name type="scientific">Agromyces fucosus</name>
    <dbReference type="NCBI Taxonomy" id="41985"/>
    <lineage>
        <taxon>Bacteria</taxon>
        <taxon>Bacillati</taxon>
        <taxon>Actinomycetota</taxon>
        <taxon>Actinomycetes</taxon>
        <taxon>Micrococcales</taxon>
        <taxon>Microbacteriaceae</taxon>
        <taxon>Agromyces</taxon>
    </lineage>
</organism>
<dbReference type="InterPro" id="IPR023010">
    <property type="entry name" value="GcvPA"/>
</dbReference>
<reference evidence="3 4" key="1">
    <citation type="submission" date="2019-01" db="EMBL/GenBank/DDBJ databases">
        <authorList>
            <person name="Li J."/>
        </authorList>
    </citation>
    <scope>NUCLEOTIDE SEQUENCE [LARGE SCALE GENOMIC DNA]</scope>
    <source>
        <strain evidence="3 4">CCUG 35506</strain>
    </source>
</reference>
<feature type="domain" description="Glycine cleavage system P-protein N-terminal" evidence="2">
    <location>
        <begin position="9"/>
        <end position="447"/>
    </location>
</feature>
<dbReference type="OrthoDB" id="9801272at2"/>
<dbReference type="InterPro" id="IPR015422">
    <property type="entry name" value="PyrdxlP-dep_Trfase_small"/>
</dbReference>
<dbReference type="Pfam" id="PF02347">
    <property type="entry name" value="GDC-P"/>
    <property type="match status" value="1"/>
</dbReference>
<dbReference type="Gene3D" id="3.90.1150.10">
    <property type="entry name" value="Aspartate Aminotransferase, domain 1"/>
    <property type="match status" value="1"/>
</dbReference>
<accession>A0A4Q2JS86</accession>
<dbReference type="PANTHER" id="PTHR42806:SF1">
    <property type="entry name" value="GLYCINE DEHYDROGENASE (DECARBOXYLATING)"/>
    <property type="match status" value="1"/>
</dbReference>
<keyword evidence="1 3" id="KW-0560">Oxidoreductase</keyword>
<dbReference type="InterPro" id="IPR049315">
    <property type="entry name" value="GDC-P_N"/>
</dbReference>